<dbReference type="PROSITE" id="PS51257">
    <property type="entry name" value="PROKAR_LIPOPROTEIN"/>
    <property type="match status" value="1"/>
</dbReference>
<feature type="chain" id="PRO_5038230614" description="Lipoprotein" evidence="1">
    <location>
        <begin position="25"/>
        <end position="216"/>
    </location>
</feature>
<dbReference type="Proteomes" id="UP000246115">
    <property type="component" value="Chromosome"/>
</dbReference>
<accession>A0A372KKV6</accession>
<dbReference type="OrthoDB" id="2217445at2"/>
<name>A0A372KKV6_9STRE</name>
<reference evidence="4" key="2">
    <citation type="submission" date="2018-08" db="EMBL/GenBank/DDBJ databases">
        <title>Streptococcus chenjunshii sp. nov., isolated from stools sample of the Tibetan antelope in the Qinghai-Tibet plateau, China.</title>
        <authorList>
            <person name="Tian Z."/>
        </authorList>
    </citation>
    <scope>NUCLEOTIDE SEQUENCE [LARGE SCALE GENOMIC DNA]</scope>
    <source>
        <strain evidence="4">Z15</strain>
    </source>
</reference>
<keyword evidence="1" id="KW-0732">Signal</keyword>
<evidence type="ECO:0000313" key="2">
    <source>
        <dbReference type="EMBL" id="AXQ79178.1"/>
    </source>
</evidence>
<proteinExistence type="predicted"/>
<evidence type="ECO:0000313" key="5">
    <source>
        <dbReference type="Proteomes" id="UP000262901"/>
    </source>
</evidence>
<protein>
    <recommendedName>
        <fullName evidence="6">Lipoprotein</fullName>
    </recommendedName>
</protein>
<dbReference type="RefSeq" id="WP_116878386.1">
    <property type="nucleotide sequence ID" value="NZ_CP031733.1"/>
</dbReference>
<evidence type="ECO:0000313" key="4">
    <source>
        <dbReference type="Proteomes" id="UP000246115"/>
    </source>
</evidence>
<feature type="signal peptide" evidence="1">
    <location>
        <begin position="1"/>
        <end position="24"/>
    </location>
</feature>
<evidence type="ECO:0008006" key="6">
    <source>
        <dbReference type="Google" id="ProtNLM"/>
    </source>
</evidence>
<gene>
    <name evidence="2" type="ORF">DDV21_008835</name>
    <name evidence="3" type="ORF">DDV23_06945</name>
</gene>
<evidence type="ECO:0000256" key="1">
    <source>
        <dbReference type="SAM" id="SignalP"/>
    </source>
</evidence>
<reference evidence="3 5" key="1">
    <citation type="submission" date="2018-08" db="EMBL/GenBank/DDBJ databases">
        <title>Draft genome of Streptococcus sp. nov. Z1.</title>
        <authorList>
            <person name="Tian Z."/>
        </authorList>
    </citation>
    <scope>NUCLEOTIDE SEQUENCE [LARGE SCALE GENOMIC DNA]</scope>
    <source>
        <strain evidence="3">Z1</strain>
        <strain evidence="5">Z1(2018)</strain>
    </source>
</reference>
<dbReference type="EMBL" id="CP031733">
    <property type="protein sequence ID" value="AXQ79178.1"/>
    <property type="molecule type" value="Genomic_DNA"/>
</dbReference>
<organism evidence="3 5">
    <name type="scientific">Streptococcus chenjunshii</name>
    <dbReference type="NCBI Taxonomy" id="2173853"/>
    <lineage>
        <taxon>Bacteria</taxon>
        <taxon>Bacillati</taxon>
        <taxon>Bacillota</taxon>
        <taxon>Bacilli</taxon>
        <taxon>Lactobacillales</taxon>
        <taxon>Streptococcaceae</taxon>
        <taxon>Streptococcus</taxon>
    </lineage>
</organism>
<dbReference type="AlphaFoldDB" id="A0A372KKV6"/>
<dbReference type="KEGG" id="schj:DDV21_008835"/>
<accession>A0A346NDT3</accession>
<dbReference type="EMBL" id="QVQZ01000015">
    <property type="protein sequence ID" value="RFU52931.1"/>
    <property type="molecule type" value="Genomic_DNA"/>
</dbReference>
<reference evidence="2" key="3">
    <citation type="journal article" date="2019" name="Int. J. Syst. Evol. Microbiol.">
        <title>Streptococcus chenjunshii sp. nov. isolated from feces of Tibetan antelopes.</title>
        <authorList>
            <person name="Tian Z."/>
            <person name="Lu S."/>
            <person name="Jin D."/>
            <person name="Yang J."/>
            <person name="Pu J."/>
            <person name="Lai X.H."/>
            <person name="Bai X.N."/>
            <person name="Wu X.M."/>
            <person name="Li J."/>
            <person name="Wang S."/>
            <person name="Xu J."/>
        </authorList>
    </citation>
    <scope>NUCLEOTIDE SEQUENCE</scope>
    <source>
        <strain evidence="2">Z15</strain>
    </source>
</reference>
<sequence>MKSLWKRGLLILGGVILMTAAACTKEQYELEQEFQPLFDFLAQEKKDFSKVSVYKSSIYITNNETEAEKEYSVSFEKLPNNTSGIYSITENDQKTDYPVSLDDNGELTYPDAVPEAFDTAVFNLTFEKGFFQSLPISDYLAEHPETYLKDITYDLDDKSSYFSPIKKKYNLSDNATLFLRAKQLYGNNKNLIYNIRIIMEDKKQTFDFINTVSFQN</sequence>
<evidence type="ECO:0000313" key="3">
    <source>
        <dbReference type="EMBL" id="RFU52931.1"/>
    </source>
</evidence>
<dbReference type="Proteomes" id="UP000262901">
    <property type="component" value="Unassembled WGS sequence"/>
</dbReference>